<reference evidence="3" key="1">
    <citation type="submission" date="2015-03" db="EMBL/GenBank/DDBJ databases">
        <title>Luteipulveratus halotolerans sp. nov., a novel actinobacterium (Dermacoccaceae) from Sarawak, Malaysia.</title>
        <authorList>
            <person name="Juboi H."/>
            <person name="Basik A."/>
            <person name="Shamsul S.S."/>
            <person name="Arnold P."/>
            <person name="Schmitt E.K."/>
            <person name="Sanglier J.-J."/>
            <person name="Yeo T."/>
        </authorList>
    </citation>
    <scope>NUCLEOTIDE SEQUENCE [LARGE SCALE GENOMIC DNA]</scope>
    <source>
        <strain evidence="3">C296001</strain>
    </source>
</reference>
<dbReference type="InterPro" id="IPR014729">
    <property type="entry name" value="Rossmann-like_a/b/a_fold"/>
</dbReference>
<dbReference type="Pfam" id="PF00582">
    <property type="entry name" value="Usp"/>
    <property type="match status" value="1"/>
</dbReference>
<dbReference type="OrthoDB" id="267918at2"/>
<comment type="caution">
    <text evidence="2">The sequence shown here is derived from an EMBL/GenBank/DDBJ whole genome shotgun (WGS) entry which is preliminary data.</text>
</comment>
<dbReference type="CDD" id="cd00293">
    <property type="entry name" value="USP-like"/>
    <property type="match status" value="1"/>
</dbReference>
<dbReference type="InterPro" id="IPR006016">
    <property type="entry name" value="UspA"/>
</dbReference>
<keyword evidence="3" id="KW-1185">Reference proteome</keyword>
<accession>A0A0L6CGP8</accession>
<dbReference type="SUPFAM" id="SSF52402">
    <property type="entry name" value="Adenine nucleotide alpha hydrolases-like"/>
    <property type="match status" value="1"/>
</dbReference>
<dbReference type="EMBL" id="LAIR01000002">
    <property type="protein sequence ID" value="KNX36904.1"/>
    <property type="molecule type" value="Genomic_DNA"/>
</dbReference>
<dbReference type="RefSeq" id="WP_050669209.1">
    <property type="nucleotide sequence ID" value="NZ_LAIR01000002.1"/>
</dbReference>
<evidence type="ECO:0000259" key="1">
    <source>
        <dbReference type="Pfam" id="PF00582"/>
    </source>
</evidence>
<dbReference type="STRING" id="1631356.VV01_06670"/>
<sequence>MEGIVHPGSIVVGIDSSSESLAALDWATEHARRYSAPLHLITAYSPVNRPGVSGHFVLCLYPDGMRRFRAA</sequence>
<gene>
    <name evidence="2" type="ORF">VV01_06670</name>
</gene>
<dbReference type="Gene3D" id="3.40.50.620">
    <property type="entry name" value="HUPs"/>
    <property type="match status" value="1"/>
</dbReference>
<evidence type="ECO:0000313" key="3">
    <source>
        <dbReference type="Proteomes" id="UP000037397"/>
    </source>
</evidence>
<organism evidence="2 3">
    <name type="scientific">Luteipulveratus halotolerans</name>
    <dbReference type="NCBI Taxonomy" id="1631356"/>
    <lineage>
        <taxon>Bacteria</taxon>
        <taxon>Bacillati</taxon>
        <taxon>Actinomycetota</taxon>
        <taxon>Actinomycetes</taxon>
        <taxon>Micrococcales</taxon>
        <taxon>Dermacoccaceae</taxon>
        <taxon>Luteipulveratus</taxon>
    </lineage>
</organism>
<proteinExistence type="predicted"/>
<evidence type="ECO:0000313" key="2">
    <source>
        <dbReference type="EMBL" id="KNX36904.1"/>
    </source>
</evidence>
<dbReference type="Proteomes" id="UP000037397">
    <property type="component" value="Unassembled WGS sequence"/>
</dbReference>
<feature type="domain" description="UspA" evidence="1">
    <location>
        <begin position="10"/>
        <end position="52"/>
    </location>
</feature>
<dbReference type="AlphaFoldDB" id="A0A0L6CGP8"/>
<protein>
    <recommendedName>
        <fullName evidence="1">UspA domain-containing protein</fullName>
    </recommendedName>
</protein>
<name>A0A0L6CGP8_9MICO</name>